<dbReference type="SUPFAM" id="SSF46934">
    <property type="entry name" value="UBA-like"/>
    <property type="match status" value="1"/>
</dbReference>
<dbReference type="GO" id="GO:0003746">
    <property type="term" value="F:translation elongation factor activity"/>
    <property type="evidence" value="ECO:0007669"/>
    <property type="project" value="UniProtKB-UniRule"/>
</dbReference>
<name>A0A2H8TG03_9HEMI</name>
<dbReference type="Pfam" id="PF00889">
    <property type="entry name" value="EF_TS"/>
    <property type="match status" value="1"/>
</dbReference>
<organism evidence="8">
    <name type="scientific">Melanaphis sacchari</name>
    <dbReference type="NCBI Taxonomy" id="742174"/>
    <lineage>
        <taxon>Eukaryota</taxon>
        <taxon>Metazoa</taxon>
        <taxon>Ecdysozoa</taxon>
        <taxon>Arthropoda</taxon>
        <taxon>Hexapoda</taxon>
        <taxon>Insecta</taxon>
        <taxon>Pterygota</taxon>
        <taxon>Neoptera</taxon>
        <taxon>Paraneoptera</taxon>
        <taxon>Hemiptera</taxon>
        <taxon>Sternorrhyncha</taxon>
        <taxon>Aphidomorpha</taxon>
        <taxon>Aphidoidea</taxon>
        <taxon>Aphididae</taxon>
        <taxon>Aphidini</taxon>
        <taxon>Melanaphis</taxon>
    </lineage>
</organism>
<keyword evidence="4" id="KW-0496">Mitochondrion</keyword>
<proteinExistence type="inferred from homology"/>
<dbReference type="GO" id="GO:0005739">
    <property type="term" value="C:mitochondrion"/>
    <property type="evidence" value="ECO:0007669"/>
    <property type="project" value="UniProtKB-SubCell"/>
</dbReference>
<dbReference type="InterPro" id="IPR036402">
    <property type="entry name" value="EF-Ts_dimer_sf"/>
</dbReference>
<comment type="subcellular location">
    <subcellularLocation>
        <location evidence="4">Mitochondrion</location>
    </subcellularLocation>
</comment>
<dbReference type="SUPFAM" id="SSF54713">
    <property type="entry name" value="Elongation factor Ts (EF-Ts), dimerisation domain"/>
    <property type="match status" value="1"/>
</dbReference>
<dbReference type="EMBL" id="GFXV01001231">
    <property type="protein sequence ID" value="MBW13036.1"/>
    <property type="molecule type" value="Transcribed_RNA"/>
</dbReference>
<evidence type="ECO:0000256" key="1">
    <source>
        <dbReference type="ARBA" id="ARBA00005532"/>
    </source>
</evidence>
<evidence type="ECO:0000256" key="5">
    <source>
        <dbReference type="RuleBase" id="RU000642"/>
    </source>
</evidence>
<feature type="transmembrane region" description="Helical" evidence="6">
    <location>
        <begin position="32"/>
        <end position="54"/>
    </location>
</feature>
<dbReference type="PROSITE" id="PS01127">
    <property type="entry name" value="EF_TS_2"/>
    <property type="match status" value="1"/>
</dbReference>
<comment type="similarity">
    <text evidence="1 4 5">Belongs to the EF-Ts family.</text>
</comment>
<evidence type="ECO:0000256" key="6">
    <source>
        <dbReference type="SAM" id="Phobius"/>
    </source>
</evidence>
<dbReference type="OrthoDB" id="277235at2759"/>
<dbReference type="Pfam" id="PF25025">
    <property type="entry name" value="EF-Ts_N"/>
    <property type="match status" value="1"/>
</dbReference>
<keyword evidence="6" id="KW-1133">Transmembrane helix</keyword>
<dbReference type="InterPro" id="IPR018101">
    <property type="entry name" value="Transl_elong_Ts_CS"/>
</dbReference>
<evidence type="ECO:0000256" key="4">
    <source>
        <dbReference type="HAMAP-Rule" id="MF_03135"/>
    </source>
</evidence>
<dbReference type="NCBIfam" id="TIGR00116">
    <property type="entry name" value="tsf"/>
    <property type="match status" value="1"/>
</dbReference>
<comment type="function">
    <text evidence="4 5">Associates with the EF-Tu.GDP complex and induces the exchange of GDP to GTP. It remains bound to the aminoacyl-tRNA.EF-Tu.GTP complex up to the GTP hydrolysis stage on the ribosome.</text>
</comment>
<dbReference type="PANTHER" id="PTHR11741">
    <property type="entry name" value="ELONGATION FACTOR TS"/>
    <property type="match status" value="1"/>
</dbReference>
<keyword evidence="3 4" id="KW-0648">Protein biosynthesis</keyword>
<keyword evidence="2 4" id="KW-0251">Elongation factor</keyword>
<protein>
    <recommendedName>
        <fullName evidence="4">Elongation factor Ts, mitochondrial</fullName>
        <shortName evidence="4">EF-Ts</shortName>
        <shortName evidence="4">EF-TsMt</shortName>
    </recommendedName>
</protein>
<dbReference type="CDD" id="cd14275">
    <property type="entry name" value="UBA_EF-Ts"/>
    <property type="match status" value="1"/>
</dbReference>
<evidence type="ECO:0000256" key="3">
    <source>
        <dbReference type="ARBA" id="ARBA00022917"/>
    </source>
</evidence>
<dbReference type="AlphaFoldDB" id="A0A2H8TG03"/>
<evidence type="ECO:0000313" key="8">
    <source>
        <dbReference type="EMBL" id="MBW13036.1"/>
    </source>
</evidence>
<keyword evidence="6" id="KW-0812">Transmembrane</keyword>
<dbReference type="PANTHER" id="PTHR11741:SF0">
    <property type="entry name" value="ELONGATION FACTOR TS, MITOCHONDRIAL"/>
    <property type="match status" value="1"/>
</dbReference>
<dbReference type="InterPro" id="IPR014039">
    <property type="entry name" value="Transl_elong_EFTs/EF1B_dimer"/>
</dbReference>
<feature type="domain" description="Translation elongation factor EFTs/EF1B dimerisation" evidence="7">
    <location>
        <begin position="173"/>
        <end position="410"/>
    </location>
</feature>
<accession>A0A2H8TG03</accession>
<dbReference type="InterPro" id="IPR009060">
    <property type="entry name" value="UBA-like_sf"/>
</dbReference>
<keyword evidence="6" id="KW-0472">Membrane</keyword>
<dbReference type="InterPro" id="IPR001816">
    <property type="entry name" value="Transl_elong_EFTs/EF1B"/>
</dbReference>
<evidence type="ECO:0000256" key="2">
    <source>
        <dbReference type="ARBA" id="ARBA00022768"/>
    </source>
</evidence>
<reference evidence="8" key="1">
    <citation type="submission" date="2017-10" db="EMBL/GenBank/DDBJ databases">
        <title>Transcriptome Assembly of Sugarcane Aphid Adults.</title>
        <authorList>
            <person name="Scully E.D."/>
            <person name="Palmer N.A."/>
            <person name="Geib S.M."/>
            <person name="Sarath G."/>
            <person name="Sattler S.E."/>
        </authorList>
    </citation>
    <scope>NUCLEOTIDE SEQUENCE</scope>
    <source>
        <tissue evidence="8">Whole body</tissue>
    </source>
</reference>
<dbReference type="Gene3D" id="3.30.479.20">
    <property type="entry name" value="Elongation factor Ts, dimerisation domain"/>
    <property type="match status" value="2"/>
</dbReference>
<dbReference type="GO" id="GO:0070125">
    <property type="term" value="P:mitochondrial translational elongation"/>
    <property type="evidence" value="ECO:0007669"/>
    <property type="project" value="TreeGrafter"/>
</dbReference>
<evidence type="ECO:0000259" key="7">
    <source>
        <dbReference type="Pfam" id="PF00889"/>
    </source>
</evidence>
<dbReference type="Gene3D" id="1.10.8.10">
    <property type="entry name" value="DNA helicase RuvA subunit, C-terminal domain"/>
    <property type="match status" value="1"/>
</dbReference>
<sequence length="411" mass="46155">MSWLHYNSDTRYLVHIFRRKSVSITLSPPFQYQLSIIIIFTLHIINIIHIIIYFNIHIISRFSKATVQVFDFEFTFPVGIMLKSLILLRGIHISSTNWSSSKAQLLKLRKKTGYPFESCKKALQLNDNSLEKSEAWLKEEAQRLGWAKANKLANRATAQGVIAFAIDSQKEIATMVEVNCETDFVARNKCFHSVVEVVTSSCLDFAKQQKALENSFSKVNLKSGDLMELSGAEGKSLADHVAVTIGNLGENVTLRRATCLNTRDTGLNIMGLTHPANITGSQFLSGKYGSLLIYRKQLDSEKINQRSMESSYDEILRQMCQHVIGMNPKNVGVLNLKEPIKSEEVVAAKTLNENDDSSMENMDEKSSESTIEEDGMLEQAFLLDPSLTVGQVATDYGIDILDFVRYECGET</sequence>
<dbReference type="HAMAP" id="MF_00050">
    <property type="entry name" value="EF_Ts"/>
    <property type="match status" value="1"/>
</dbReference>